<evidence type="ECO:0000313" key="2">
    <source>
        <dbReference type="EMBL" id="EBO7332125.1"/>
    </source>
</evidence>
<organism evidence="2">
    <name type="scientific">Salmonella enterica</name>
    <name type="common">Salmonella choleraesuis</name>
    <dbReference type="NCBI Taxonomy" id="28901"/>
    <lineage>
        <taxon>Bacteria</taxon>
        <taxon>Pseudomonadati</taxon>
        <taxon>Pseudomonadota</taxon>
        <taxon>Gammaproteobacteria</taxon>
        <taxon>Enterobacterales</taxon>
        <taxon>Enterobacteriaceae</taxon>
        <taxon>Salmonella</taxon>
    </lineage>
</organism>
<dbReference type="Gene3D" id="3.30.420.10">
    <property type="entry name" value="Ribonuclease H-like superfamily/Ribonuclease H"/>
    <property type="match status" value="1"/>
</dbReference>
<dbReference type="InterPro" id="IPR012337">
    <property type="entry name" value="RNaseH-like_sf"/>
</dbReference>
<feature type="domain" description="Integrase catalytic" evidence="1">
    <location>
        <begin position="179"/>
        <end position="357"/>
    </location>
</feature>
<dbReference type="EMBL" id="AAGJLM010000001">
    <property type="protein sequence ID" value="EBO7332125.1"/>
    <property type="molecule type" value="Genomic_DNA"/>
</dbReference>
<dbReference type="SUPFAM" id="SSF53098">
    <property type="entry name" value="Ribonuclease H-like"/>
    <property type="match status" value="1"/>
</dbReference>
<sequence>MSAIQNEILVDIARAARMAPHGQKGAIYDAACLKLGGISRHTLYRLLEEAAGKKPRKTRSDKGKTCITMTDMKYIAGSIIQATRQNNKRNLGVAHAVEELRDDGMVVAARLDKETGELIPVHPDTVRRAMNKAHMHPNQLKQPAPSVQLRSKHANHVWEMDASMCVLYYLKKPKKTKAQQAAPTNLYMMYEDEFNKNKPRNAERVTDYRVWSFEITDHNSGWIYVEYRFGGEKAEHYADVLINAMQERSGADVLHGVPEILFTDPGSALIATSFGNMCRALGIRMIQHKARNARATGSVEKARDIIERRFESLLSFEGVLNLDDLNNRARVWRMKFNRTVVHSRHKKTRTDRWLENVNGHLVKAPSVELCREAAMHAPESRRVGSDMHISFNGQQFSVARLIAMELVCIGDSVQVSRNLFNPNAVYIVMKGEDGWDKFYECPVADYIEGSCFRVDSCVIGEEYRALPETKAQKNLKEIEMLIADSDTPVKPEDIRKSKALPFGGRFKPLTALDNEYHPDYMPVKGEDSQLTHRQLDIPPLSHVKAAMALQTKLKAQGGKWNPDWYQYLVDHYPDGIPEHQLDLIMQELLALSDNVVVSLVAGK</sequence>
<name>A0A5U1J8V0_SALER</name>
<dbReference type="PANTHER" id="PTHR35004:SF7">
    <property type="entry name" value="INTEGRASE PROTEIN"/>
    <property type="match status" value="1"/>
</dbReference>
<dbReference type="AlphaFoldDB" id="A0A5U1J8V0"/>
<dbReference type="InterPro" id="IPR001584">
    <property type="entry name" value="Integrase_cat-core"/>
</dbReference>
<accession>A0A5U1J8V0</accession>
<reference evidence="2" key="1">
    <citation type="submission" date="2018-08" db="EMBL/GenBank/DDBJ databases">
        <authorList>
            <consortium name="PulseNet: The National Subtyping Network for Foodborne Disease Surveillance"/>
            <person name="Tarr C.L."/>
            <person name="Trees E."/>
            <person name="Katz L.S."/>
            <person name="Carleton-Romer H.A."/>
            <person name="Stroika S."/>
            <person name="Kucerova Z."/>
            <person name="Roache K.F."/>
            <person name="Sabol A.L."/>
            <person name="Besser J."/>
            <person name="Gerner-Smidt P."/>
        </authorList>
    </citation>
    <scope>NUCLEOTIDE SEQUENCE</scope>
    <source>
        <strain evidence="2">PNUSAS049711</strain>
    </source>
</reference>
<gene>
    <name evidence="2" type="ORF">D0O76_00750</name>
</gene>
<dbReference type="PANTHER" id="PTHR35004">
    <property type="entry name" value="TRANSPOSASE RV3428C-RELATED"/>
    <property type="match status" value="1"/>
</dbReference>
<evidence type="ECO:0000259" key="1">
    <source>
        <dbReference type="PROSITE" id="PS50994"/>
    </source>
</evidence>
<dbReference type="GO" id="GO:0003676">
    <property type="term" value="F:nucleic acid binding"/>
    <property type="evidence" value="ECO:0007669"/>
    <property type="project" value="InterPro"/>
</dbReference>
<dbReference type="PROSITE" id="PS50994">
    <property type="entry name" value="INTEGRASE"/>
    <property type="match status" value="1"/>
</dbReference>
<protein>
    <submittedName>
        <fullName evidence="2">Integrase</fullName>
    </submittedName>
</protein>
<comment type="caution">
    <text evidence="2">The sequence shown here is derived from an EMBL/GenBank/DDBJ whole genome shotgun (WGS) entry which is preliminary data.</text>
</comment>
<proteinExistence type="predicted"/>
<dbReference type="InterPro" id="IPR036397">
    <property type="entry name" value="RNaseH_sf"/>
</dbReference>
<dbReference type="GO" id="GO:0015074">
    <property type="term" value="P:DNA integration"/>
    <property type="evidence" value="ECO:0007669"/>
    <property type="project" value="InterPro"/>
</dbReference>